<evidence type="ECO:0000256" key="5">
    <source>
        <dbReference type="ARBA" id="ARBA00023163"/>
    </source>
</evidence>
<comment type="subcellular location">
    <subcellularLocation>
        <location evidence="1">Nucleus</location>
    </subcellularLocation>
</comment>
<keyword evidence="3" id="KW-0805">Transcription regulation</keyword>
<organism evidence="10">
    <name type="scientific">Sesamum radiatum</name>
    <name type="common">Black benniseed</name>
    <dbReference type="NCBI Taxonomy" id="300843"/>
    <lineage>
        <taxon>Eukaryota</taxon>
        <taxon>Viridiplantae</taxon>
        <taxon>Streptophyta</taxon>
        <taxon>Embryophyta</taxon>
        <taxon>Tracheophyta</taxon>
        <taxon>Spermatophyta</taxon>
        <taxon>Magnoliopsida</taxon>
        <taxon>eudicotyledons</taxon>
        <taxon>Gunneridae</taxon>
        <taxon>Pentapetalae</taxon>
        <taxon>asterids</taxon>
        <taxon>lamiids</taxon>
        <taxon>Lamiales</taxon>
        <taxon>Pedaliaceae</taxon>
        <taxon>Sesamum</taxon>
    </lineage>
</organism>
<comment type="caution">
    <text evidence="10">The sequence shown here is derived from an EMBL/GenBank/DDBJ whole genome shotgun (WGS) entry which is preliminary data.</text>
</comment>
<dbReference type="Pfam" id="PF14379">
    <property type="entry name" value="Myb_CC_LHEQLE"/>
    <property type="match status" value="1"/>
</dbReference>
<dbReference type="Gene3D" id="1.10.10.60">
    <property type="entry name" value="Homeodomain-like"/>
    <property type="match status" value="1"/>
</dbReference>
<keyword evidence="4" id="KW-0175">Coiled coil</keyword>
<feature type="compositionally biased region" description="Low complexity" evidence="7">
    <location>
        <begin position="184"/>
        <end position="193"/>
    </location>
</feature>
<dbReference type="InterPro" id="IPR025756">
    <property type="entry name" value="Myb_CC_LHEQLE"/>
</dbReference>
<dbReference type="InterPro" id="IPR001005">
    <property type="entry name" value="SANT/Myb"/>
</dbReference>
<dbReference type="Pfam" id="PF00249">
    <property type="entry name" value="Myb_DNA-binding"/>
    <property type="match status" value="1"/>
</dbReference>
<name>A0AAW2NM29_SESRA</name>
<feature type="domain" description="Myb-like" evidence="8">
    <location>
        <begin position="13"/>
        <end position="64"/>
    </location>
</feature>
<proteinExistence type="inferred from homology"/>
<reference evidence="10" key="1">
    <citation type="submission" date="2020-06" db="EMBL/GenBank/DDBJ databases">
        <authorList>
            <person name="Li T."/>
            <person name="Hu X."/>
            <person name="Zhang T."/>
            <person name="Song X."/>
            <person name="Zhang H."/>
            <person name="Dai N."/>
            <person name="Sheng W."/>
            <person name="Hou X."/>
            <person name="Wei L."/>
        </authorList>
    </citation>
    <scope>NUCLEOTIDE SEQUENCE</scope>
    <source>
        <strain evidence="10">G02</strain>
        <tissue evidence="10">Leaf</tissue>
    </source>
</reference>
<gene>
    <name evidence="10" type="ORF">Sradi_4277100</name>
</gene>
<dbReference type="GO" id="GO:0005634">
    <property type="term" value="C:nucleus"/>
    <property type="evidence" value="ECO:0007669"/>
    <property type="project" value="UniProtKB-SubCell"/>
</dbReference>
<keyword evidence="6" id="KW-0539">Nucleus</keyword>
<comment type="similarity">
    <text evidence="2">Belongs to the MYB-CC family.</text>
</comment>
<dbReference type="EMBL" id="JACGWJ010000019">
    <property type="protein sequence ID" value="KAL0344458.1"/>
    <property type="molecule type" value="Genomic_DNA"/>
</dbReference>
<dbReference type="GO" id="GO:0003700">
    <property type="term" value="F:DNA-binding transcription factor activity"/>
    <property type="evidence" value="ECO:0007669"/>
    <property type="project" value="InterPro"/>
</dbReference>
<evidence type="ECO:0000256" key="6">
    <source>
        <dbReference type="ARBA" id="ARBA00023242"/>
    </source>
</evidence>
<evidence type="ECO:0000313" key="10">
    <source>
        <dbReference type="EMBL" id="KAL0344458.1"/>
    </source>
</evidence>
<dbReference type="InterPro" id="IPR006447">
    <property type="entry name" value="Myb_dom_plants"/>
</dbReference>
<keyword evidence="5" id="KW-0804">Transcription</keyword>
<dbReference type="PANTHER" id="PTHR31499">
    <property type="entry name" value="MYB FAMILY TRANSCRIPTION FACTOR PHL11"/>
    <property type="match status" value="1"/>
</dbReference>
<evidence type="ECO:0000256" key="2">
    <source>
        <dbReference type="ARBA" id="ARBA00006783"/>
    </source>
</evidence>
<evidence type="ECO:0000259" key="9">
    <source>
        <dbReference type="Pfam" id="PF14379"/>
    </source>
</evidence>
<dbReference type="GO" id="GO:0003677">
    <property type="term" value="F:DNA binding"/>
    <property type="evidence" value="ECO:0007669"/>
    <property type="project" value="InterPro"/>
</dbReference>
<accession>A0AAW2NM29</accession>
<dbReference type="SUPFAM" id="SSF46689">
    <property type="entry name" value="Homeodomain-like"/>
    <property type="match status" value="1"/>
</dbReference>
<feature type="domain" description="MYB-CC type transcription factor LHEQLE-containing" evidence="9">
    <location>
        <begin position="98"/>
        <end position="122"/>
    </location>
</feature>
<protein>
    <submittedName>
        <fullName evidence="10">Myb family transcription factor PHL7</fullName>
    </submittedName>
</protein>
<dbReference type="InterPro" id="IPR046955">
    <property type="entry name" value="PHR1-like"/>
</dbReference>
<dbReference type="InterPro" id="IPR009057">
    <property type="entry name" value="Homeodomain-like_sf"/>
</dbReference>
<dbReference type="PANTHER" id="PTHR31499:SF79">
    <property type="entry name" value="HTH MYB-TYPE DOMAIN-CONTAINING PROTEIN"/>
    <property type="match status" value="1"/>
</dbReference>
<evidence type="ECO:0000256" key="3">
    <source>
        <dbReference type="ARBA" id="ARBA00023015"/>
    </source>
</evidence>
<dbReference type="FunFam" id="1.10.10.60:FF:000007">
    <property type="entry name" value="Two-component response regulator"/>
    <property type="match status" value="1"/>
</dbReference>
<evidence type="ECO:0000256" key="1">
    <source>
        <dbReference type="ARBA" id="ARBA00004123"/>
    </source>
</evidence>
<evidence type="ECO:0000256" key="4">
    <source>
        <dbReference type="ARBA" id="ARBA00023054"/>
    </source>
</evidence>
<sequence>MGSNRSNGSSKERLKWTKELHDLFEKAVNQIGGPDRATPKGILKAMAIPGLTIFHVKSHLQKYRMSVFTREEDHIRGKFERRSALEMLPNFSATSGAQLNEALLIQMEAQRRLNDQLEVNSQIFRKIIFGFHGKAKETGNSERLVLQVQKSLKMKIEAQGRFLDKIMEEYKNRAPSTKPVKPYSPILSLPSLSEESDQSNGKEFESDSEEVDTNEMISRDEFRAQKRIKIQDNVLPQIHKHPSFNPDTPNLSMFSLDAMNNLYAEHEMGFPWSIGAFPSSLQPAIYYPTN</sequence>
<dbReference type="NCBIfam" id="TIGR01557">
    <property type="entry name" value="myb_SHAQKYF"/>
    <property type="match status" value="1"/>
</dbReference>
<evidence type="ECO:0000259" key="8">
    <source>
        <dbReference type="Pfam" id="PF00249"/>
    </source>
</evidence>
<dbReference type="AlphaFoldDB" id="A0AAW2NM29"/>
<feature type="region of interest" description="Disordered" evidence="7">
    <location>
        <begin position="173"/>
        <end position="218"/>
    </location>
</feature>
<evidence type="ECO:0000256" key="7">
    <source>
        <dbReference type="SAM" id="MobiDB-lite"/>
    </source>
</evidence>
<reference evidence="10" key="2">
    <citation type="journal article" date="2024" name="Plant">
        <title>Genomic evolution and insights into agronomic trait innovations of Sesamum species.</title>
        <authorList>
            <person name="Miao H."/>
            <person name="Wang L."/>
            <person name="Qu L."/>
            <person name="Liu H."/>
            <person name="Sun Y."/>
            <person name="Le M."/>
            <person name="Wang Q."/>
            <person name="Wei S."/>
            <person name="Zheng Y."/>
            <person name="Lin W."/>
            <person name="Duan Y."/>
            <person name="Cao H."/>
            <person name="Xiong S."/>
            <person name="Wang X."/>
            <person name="Wei L."/>
            <person name="Li C."/>
            <person name="Ma Q."/>
            <person name="Ju M."/>
            <person name="Zhao R."/>
            <person name="Li G."/>
            <person name="Mu C."/>
            <person name="Tian Q."/>
            <person name="Mei H."/>
            <person name="Zhang T."/>
            <person name="Gao T."/>
            <person name="Zhang H."/>
        </authorList>
    </citation>
    <scope>NUCLEOTIDE SEQUENCE</scope>
    <source>
        <strain evidence="10">G02</strain>
    </source>
</reference>